<dbReference type="Proteomes" id="UP001194580">
    <property type="component" value="Unassembled WGS sequence"/>
</dbReference>
<evidence type="ECO:0000256" key="2">
    <source>
        <dbReference type="ARBA" id="ARBA00006370"/>
    </source>
</evidence>
<dbReference type="AlphaFoldDB" id="A0AAD4H8Y2"/>
<dbReference type="SMART" id="SM00737">
    <property type="entry name" value="ML"/>
    <property type="match status" value="1"/>
</dbReference>
<evidence type="ECO:0000256" key="7">
    <source>
        <dbReference type="ARBA" id="ARBA00023055"/>
    </source>
</evidence>
<organism evidence="10 11">
    <name type="scientific">Linnemannia exigua</name>
    <dbReference type="NCBI Taxonomy" id="604196"/>
    <lineage>
        <taxon>Eukaryota</taxon>
        <taxon>Fungi</taxon>
        <taxon>Fungi incertae sedis</taxon>
        <taxon>Mucoromycota</taxon>
        <taxon>Mortierellomycotina</taxon>
        <taxon>Mortierellomycetes</taxon>
        <taxon>Mortierellales</taxon>
        <taxon>Mortierellaceae</taxon>
        <taxon>Linnemannia</taxon>
    </lineage>
</organism>
<evidence type="ECO:0000256" key="3">
    <source>
        <dbReference type="ARBA" id="ARBA00011245"/>
    </source>
</evidence>
<keyword evidence="7" id="KW-0445">Lipid transport</keyword>
<dbReference type="GO" id="GO:0015918">
    <property type="term" value="P:sterol transport"/>
    <property type="evidence" value="ECO:0007669"/>
    <property type="project" value="InterPro"/>
</dbReference>
<evidence type="ECO:0000256" key="4">
    <source>
        <dbReference type="ARBA" id="ARBA00016056"/>
    </source>
</evidence>
<comment type="similarity">
    <text evidence="2">Belongs to the NPC2 family.</text>
</comment>
<name>A0AAD4H8Y2_9FUNG</name>
<evidence type="ECO:0000256" key="5">
    <source>
        <dbReference type="ARBA" id="ARBA00022448"/>
    </source>
</evidence>
<dbReference type="Pfam" id="PF02221">
    <property type="entry name" value="E1_DerP2_DerF2"/>
    <property type="match status" value="1"/>
</dbReference>
<evidence type="ECO:0000256" key="8">
    <source>
        <dbReference type="SAM" id="SignalP"/>
    </source>
</evidence>
<dbReference type="PANTHER" id="PTHR11306:SF0">
    <property type="entry name" value="PHOSPHATIDYLGLYCEROL_PHOSPHATIDYLINOSITOL TRANSFER PROTEIN"/>
    <property type="match status" value="1"/>
</dbReference>
<feature type="domain" description="MD-2-related lipid-recognition" evidence="9">
    <location>
        <begin position="23"/>
        <end position="146"/>
    </location>
</feature>
<dbReference type="InterPro" id="IPR014756">
    <property type="entry name" value="Ig_E-set"/>
</dbReference>
<keyword evidence="11" id="KW-1185">Reference proteome</keyword>
<sequence length="153" mass="15375">MKFIAALVALFAVSAVNAQSPPFSNCATAPTQMTVTGFSVAPYPLCINKNVCATVSGTMTAPIIAGAKLAITGRYLGRLVYTDNQDLCTVLGGSPGGVTCPVPITTTTVTACVLVKPNAPPNVGVALTIIATNGDGGLLFCQTATVTAVTCPP</sequence>
<reference evidence="10" key="1">
    <citation type="journal article" date="2020" name="Fungal Divers.">
        <title>Resolving the Mortierellaceae phylogeny through synthesis of multi-gene phylogenetics and phylogenomics.</title>
        <authorList>
            <person name="Vandepol N."/>
            <person name="Liber J."/>
            <person name="Desiro A."/>
            <person name="Na H."/>
            <person name="Kennedy M."/>
            <person name="Barry K."/>
            <person name="Grigoriev I.V."/>
            <person name="Miller A.N."/>
            <person name="O'Donnell K."/>
            <person name="Stajich J.E."/>
            <person name="Bonito G."/>
        </authorList>
    </citation>
    <scope>NUCLEOTIDE SEQUENCE</scope>
    <source>
        <strain evidence="10">NRRL 28262</strain>
    </source>
</reference>
<feature type="chain" id="PRO_5042098386" description="Phosphatidylglycerol/phosphatidylinositol transfer protein" evidence="8">
    <location>
        <begin position="19"/>
        <end position="153"/>
    </location>
</feature>
<evidence type="ECO:0000313" key="10">
    <source>
        <dbReference type="EMBL" id="KAG0276419.1"/>
    </source>
</evidence>
<dbReference type="PANTHER" id="PTHR11306">
    <property type="entry name" value="NIEMANN PICK TYPE C2 PROTEIN NPC2-RELATED"/>
    <property type="match status" value="1"/>
</dbReference>
<protein>
    <recommendedName>
        <fullName evidence="4">Phosphatidylglycerol/phosphatidylinositol transfer protein</fullName>
    </recommendedName>
</protein>
<evidence type="ECO:0000256" key="1">
    <source>
        <dbReference type="ARBA" id="ARBA00002053"/>
    </source>
</evidence>
<evidence type="ECO:0000259" key="9">
    <source>
        <dbReference type="SMART" id="SM00737"/>
    </source>
</evidence>
<keyword evidence="5" id="KW-0813">Transport</keyword>
<accession>A0AAD4H8Y2</accession>
<keyword evidence="6 8" id="KW-0732">Signal</keyword>
<evidence type="ECO:0000256" key="6">
    <source>
        <dbReference type="ARBA" id="ARBA00022729"/>
    </source>
</evidence>
<comment type="caution">
    <text evidence="10">The sequence shown here is derived from an EMBL/GenBank/DDBJ whole genome shotgun (WGS) entry which is preliminary data.</text>
</comment>
<dbReference type="InterPro" id="IPR039670">
    <property type="entry name" value="NPC2-like"/>
</dbReference>
<proteinExistence type="inferred from homology"/>
<gene>
    <name evidence="10" type="ORF">BGZ95_007568</name>
</gene>
<dbReference type="EMBL" id="JAAAIL010000373">
    <property type="protein sequence ID" value="KAG0276419.1"/>
    <property type="molecule type" value="Genomic_DNA"/>
</dbReference>
<dbReference type="SUPFAM" id="SSF81296">
    <property type="entry name" value="E set domains"/>
    <property type="match status" value="1"/>
</dbReference>
<evidence type="ECO:0000313" key="11">
    <source>
        <dbReference type="Proteomes" id="UP001194580"/>
    </source>
</evidence>
<feature type="signal peptide" evidence="8">
    <location>
        <begin position="1"/>
        <end position="18"/>
    </location>
</feature>
<comment type="function">
    <text evidence="1">Catalyzes the intermembrane transfer of phosphatidylglycerol and phosphatidylinositol.</text>
</comment>
<comment type="subunit">
    <text evidence="3">Monomer.</text>
</comment>
<dbReference type="InterPro" id="IPR003172">
    <property type="entry name" value="ML_dom"/>
</dbReference>
<dbReference type="GO" id="GO:0032934">
    <property type="term" value="F:sterol binding"/>
    <property type="evidence" value="ECO:0007669"/>
    <property type="project" value="InterPro"/>
</dbReference>